<feature type="repeat" description="ANK" evidence="3">
    <location>
        <begin position="179"/>
        <end position="211"/>
    </location>
</feature>
<keyword evidence="5" id="KW-1185">Reference proteome</keyword>
<dbReference type="Proteomes" id="UP000298663">
    <property type="component" value="Unassembled WGS sequence"/>
</dbReference>
<dbReference type="InterPro" id="IPR002110">
    <property type="entry name" value="Ankyrin_rpt"/>
</dbReference>
<dbReference type="Gene3D" id="1.25.40.20">
    <property type="entry name" value="Ankyrin repeat-containing domain"/>
    <property type="match status" value="2"/>
</dbReference>
<dbReference type="SUPFAM" id="SSF48403">
    <property type="entry name" value="Ankyrin repeat"/>
    <property type="match status" value="1"/>
</dbReference>
<dbReference type="InterPro" id="IPR036770">
    <property type="entry name" value="Ankyrin_rpt-contain_sf"/>
</dbReference>
<dbReference type="OrthoDB" id="542841at2759"/>
<comment type="caution">
    <text evidence="4">The sequence shown here is derived from an EMBL/GenBank/DDBJ whole genome shotgun (WGS) entry which is preliminary data.</text>
</comment>
<reference evidence="4 5" key="2">
    <citation type="journal article" date="2019" name="G3 (Bethesda)">
        <title>Hybrid Assembly of the Genome of the Entomopathogenic Nematode Steinernema carpocapsae Identifies the X-Chromosome.</title>
        <authorList>
            <person name="Serra L."/>
            <person name="Macchietto M."/>
            <person name="Macias-Munoz A."/>
            <person name="McGill C.J."/>
            <person name="Rodriguez I.M."/>
            <person name="Rodriguez B."/>
            <person name="Murad R."/>
            <person name="Mortazavi A."/>
        </authorList>
    </citation>
    <scope>NUCLEOTIDE SEQUENCE [LARGE SCALE GENOMIC DNA]</scope>
    <source>
        <strain evidence="4 5">ALL</strain>
    </source>
</reference>
<dbReference type="SMART" id="SM00248">
    <property type="entry name" value="ANK"/>
    <property type="match status" value="4"/>
</dbReference>
<feature type="repeat" description="ANK" evidence="3">
    <location>
        <begin position="43"/>
        <end position="75"/>
    </location>
</feature>
<accession>A0A4U5NJ06</accession>
<evidence type="ECO:0000313" key="4">
    <source>
        <dbReference type="EMBL" id="TKR82701.1"/>
    </source>
</evidence>
<feature type="repeat" description="ANK" evidence="3">
    <location>
        <begin position="76"/>
        <end position="108"/>
    </location>
</feature>
<reference evidence="4 5" key="1">
    <citation type="journal article" date="2015" name="Genome Biol.">
        <title>Comparative genomics of Steinernema reveals deeply conserved gene regulatory networks.</title>
        <authorList>
            <person name="Dillman A.R."/>
            <person name="Macchietto M."/>
            <person name="Porter C.F."/>
            <person name="Rogers A."/>
            <person name="Williams B."/>
            <person name="Antoshechkin I."/>
            <person name="Lee M.M."/>
            <person name="Goodwin Z."/>
            <person name="Lu X."/>
            <person name="Lewis E.E."/>
            <person name="Goodrich-Blair H."/>
            <person name="Stock S.P."/>
            <person name="Adams B.J."/>
            <person name="Sternberg P.W."/>
            <person name="Mortazavi A."/>
        </authorList>
    </citation>
    <scope>NUCLEOTIDE SEQUENCE [LARGE SCALE GENOMIC DNA]</scope>
    <source>
        <strain evidence="4 5">ALL</strain>
    </source>
</reference>
<protein>
    <submittedName>
        <fullName evidence="4">Uncharacterized protein</fullName>
    </submittedName>
</protein>
<name>A0A4U5NJ06_STECR</name>
<dbReference type="PROSITE" id="PS50088">
    <property type="entry name" value="ANK_REPEAT"/>
    <property type="match status" value="3"/>
</dbReference>
<dbReference type="EMBL" id="AZBU02000004">
    <property type="protein sequence ID" value="TKR82701.1"/>
    <property type="molecule type" value="Genomic_DNA"/>
</dbReference>
<dbReference type="PANTHER" id="PTHR24198:SF165">
    <property type="entry name" value="ANKYRIN REPEAT-CONTAINING PROTEIN-RELATED"/>
    <property type="match status" value="1"/>
</dbReference>
<dbReference type="AlphaFoldDB" id="A0A4U5NJ06"/>
<sequence length="316" mass="34837">MHYRDEDDTVIEMLFDLIRAENVERAERLLKANPELVHRANGDCVGPMHAAAAIGSLDMVKMLRKHGANPNAVDILGLTPIFQAVAIGSLPIVQELIAAGANAAHVSETRVDIISVAVAYGHFDIVKYVQAFHPRECIVLSPQRRLTILTACWKGNADAVLYFTLFRRSDIDQTWPYFENINPLGLAVVLGDIELVQLLIDLGASPTIRSMKGMSALDICIQLERGNDIKACLTRSQLSGAQVRIDKRIEVSPLRSVIASLSPKPLPKPRRRLLSSYSQNQLQRIFSYSSSTSSDYDSGICSLVGSVSEQPSKMRQ</sequence>
<evidence type="ECO:0000256" key="1">
    <source>
        <dbReference type="ARBA" id="ARBA00022737"/>
    </source>
</evidence>
<evidence type="ECO:0000256" key="2">
    <source>
        <dbReference type="ARBA" id="ARBA00023043"/>
    </source>
</evidence>
<dbReference type="Pfam" id="PF12796">
    <property type="entry name" value="Ank_2"/>
    <property type="match status" value="1"/>
</dbReference>
<organism evidence="4 5">
    <name type="scientific">Steinernema carpocapsae</name>
    <name type="common">Entomopathogenic nematode</name>
    <dbReference type="NCBI Taxonomy" id="34508"/>
    <lineage>
        <taxon>Eukaryota</taxon>
        <taxon>Metazoa</taxon>
        <taxon>Ecdysozoa</taxon>
        <taxon>Nematoda</taxon>
        <taxon>Chromadorea</taxon>
        <taxon>Rhabditida</taxon>
        <taxon>Tylenchina</taxon>
        <taxon>Panagrolaimomorpha</taxon>
        <taxon>Strongyloidoidea</taxon>
        <taxon>Steinernematidae</taxon>
        <taxon>Steinernema</taxon>
    </lineage>
</organism>
<evidence type="ECO:0000313" key="5">
    <source>
        <dbReference type="Proteomes" id="UP000298663"/>
    </source>
</evidence>
<dbReference type="PROSITE" id="PS50297">
    <property type="entry name" value="ANK_REP_REGION"/>
    <property type="match status" value="2"/>
</dbReference>
<keyword evidence="2 3" id="KW-0040">ANK repeat</keyword>
<dbReference type="PANTHER" id="PTHR24198">
    <property type="entry name" value="ANKYRIN REPEAT AND PROTEIN KINASE DOMAIN-CONTAINING PROTEIN"/>
    <property type="match status" value="1"/>
</dbReference>
<dbReference type="STRING" id="34508.A0A4U5NJ06"/>
<gene>
    <name evidence="4" type="ORF">L596_016387</name>
</gene>
<evidence type="ECO:0000256" key="3">
    <source>
        <dbReference type="PROSITE-ProRule" id="PRU00023"/>
    </source>
</evidence>
<keyword evidence="1" id="KW-0677">Repeat</keyword>
<proteinExistence type="predicted"/>